<dbReference type="GO" id="GO:0051013">
    <property type="term" value="P:microtubule severing"/>
    <property type="evidence" value="ECO:0007669"/>
    <property type="project" value="UniProtKB-ARBA"/>
</dbReference>
<feature type="region of interest" description="Disordered" evidence="5">
    <location>
        <begin position="197"/>
        <end position="283"/>
    </location>
</feature>
<dbReference type="GO" id="GO:0005524">
    <property type="term" value="F:ATP binding"/>
    <property type="evidence" value="ECO:0007669"/>
    <property type="project" value="UniProtKB-KW"/>
</dbReference>
<dbReference type="InterPro" id="IPR041569">
    <property type="entry name" value="AAA_lid_3"/>
</dbReference>
<protein>
    <recommendedName>
        <fullName evidence="6">AAA+ ATPase domain-containing protein</fullName>
    </recommendedName>
</protein>
<keyword evidence="3 4" id="KW-0067">ATP-binding</keyword>
<proteinExistence type="inferred from homology"/>
<dbReference type="InterPro" id="IPR003593">
    <property type="entry name" value="AAA+_ATPase"/>
</dbReference>
<evidence type="ECO:0000259" key="6">
    <source>
        <dbReference type="SMART" id="SM00382"/>
    </source>
</evidence>
<dbReference type="PANTHER" id="PTHR23074:SF17">
    <property type="entry name" value="FIDGETIN-LIKE PROTEIN 1"/>
    <property type="match status" value="1"/>
</dbReference>
<dbReference type="GO" id="GO:0005813">
    <property type="term" value="C:centrosome"/>
    <property type="evidence" value="ECO:0007669"/>
    <property type="project" value="UniProtKB-ARBA"/>
</dbReference>
<evidence type="ECO:0000256" key="4">
    <source>
        <dbReference type="RuleBase" id="RU003651"/>
    </source>
</evidence>
<dbReference type="InterPro" id="IPR003960">
    <property type="entry name" value="ATPase_AAA_CS"/>
</dbReference>
<dbReference type="InterPro" id="IPR003959">
    <property type="entry name" value="ATPase_AAA_core"/>
</dbReference>
<feature type="compositionally biased region" description="Low complexity" evidence="5">
    <location>
        <begin position="200"/>
        <end position="209"/>
    </location>
</feature>
<evidence type="ECO:0000313" key="8">
    <source>
        <dbReference type="Proteomes" id="UP000728032"/>
    </source>
</evidence>
<sequence length="638" mass="71432">MSSSGSNGTTNGAQLPPDVLYAIDCELNESVSKSDALRSQLIHLSAKRDSFTDEEYQHFRLKLMNALNTEMDRRDGKNSYIHQEMFANHMSQRSDQSAPNGFESHLYRLSAQELCQRLGVEYKDSDNDCEVVEVVLKPLPITTDDRNDAHRKRDQKKPFVSIPAKSGKPTDEVIYNCGQNLPKTDLLGSVGSFRSGYKENTASTSSASNRSQLPSNPCPIGSPTRYKENTASTSSASNRSQLPSNPCPIGSPTRISGLFRTNSPKNGYKSGESGSETSGKRPAFMSGFEKKVVEEVKKGSMDVSKARQALKHMKNSFKNPMKQNNTENEEPIDPHLKNIDPNLIEVIENEIITALEPINWSDVAGLEFAKNKIQEIAVLPLLRPDLFRGLRKPPKGILLFGPPGTGKTFLGRCIASQTKSTFFSITVSALNSKWIGEGEKTIRAMFAVARARQPSVIFIDEIDSLLKTRCDSEHESSRRMKTEFLAQFEGVGTVSDEKLLIIGATNRPQELDDAARRRLSAKLYIRLPDASARKQIIENCIKTEKHCLREEQMQSLADQTDGYSCADMRDLCRESAMEPMRDSIIMSNITDISAHEIRCITFEDFVKNLSYVKPTVRKEDISMFEKWNHEFGTNCRQN</sequence>
<evidence type="ECO:0000256" key="1">
    <source>
        <dbReference type="ARBA" id="ARBA00006914"/>
    </source>
</evidence>
<dbReference type="InterPro" id="IPR027417">
    <property type="entry name" value="P-loop_NTPase"/>
</dbReference>
<comment type="similarity">
    <text evidence="1 4">Belongs to the AAA ATPase family.</text>
</comment>
<dbReference type="AlphaFoldDB" id="A0A7R9QVG6"/>
<dbReference type="Gene3D" id="3.40.50.300">
    <property type="entry name" value="P-loop containing nucleotide triphosphate hydrolases"/>
    <property type="match status" value="1"/>
</dbReference>
<feature type="domain" description="AAA+ ATPase" evidence="6">
    <location>
        <begin position="393"/>
        <end position="529"/>
    </location>
</feature>
<evidence type="ECO:0000256" key="5">
    <source>
        <dbReference type="SAM" id="MobiDB-lite"/>
    </source>
</evidence>
<dbReference type="InterPro" id="IPR050304">
    <property type="entry name" value="MT-severing_AAA_ATPase"/>
</dbReference>
<evidence type="ECO:0000256" key="3">
    <source>
        <dbReference type="ARBA" id="ARBA00022840"/>
    </source>
</evidence>
<evidence type="ECO:0000256" key="2">
    <source>
        <dbReference type="ARBA" id="ARBA00022741"/>
    </source>
</evidence>
<dbReference type="Pfam" id="PF09336">
    <property type="entry name" value="Vps4_C"/>
    <property type="match status" value="1"/>
</dbReference>
<dbReference type="GO" id="GO:0000070">
    <property type="term" value="P:mitotic sister chromatid segregation"/>
    <property type="evidence" value="ECO:0007669"/>
    <property type="project" value="UniProtKB-ARBA"/>
</dbReference>
<dbReference type="PROSITE" id="PS00674">
    <property type="entry name" value="AAA"/>
    <property type="match status" value="1"/>
</dbReference>
<dbReference type="EMBL" id="CAJPVJ010014630">
    <property type="protein sequence ID" value="CAG2175464.1"/>
    <property type="molecule type" value="Genomic_DNA"/>
</dbReference>
<feature type="compositionally biased region" description="Low complexity" evidence="5">
    <location>
        <begin position="229"/>
        <end position="238"/>
    </location>
</feature>
<dbReference type="Gene3D" id="1.10.8.60">
    <property type="match status" value="1"/>
</dbReference>
<dbReference type="GO" id="GO:0031114">
    <property type="term" value="P:regulation of microtubule depolymerization"/>
    <property type="evidence" value="ECO:0007669"/>
    <property type="project" value="UniProtKB-ARBA"/>
</dbReference>
<dbReference type="Proteomes" id="UP000728032">
    <property type="component" value="Unassembled WGS sequence"/>
</dbReference>
<keyword evidence="2 4" id="KW-0547">Nucleotide-binding</keyword>
<reference evidence="7" key="1">
    <citation type="submission" date="2020-11" db="EMBL/GenBank/DDBJ databases">
        <authorList>
            <person name="Tran Van P."/>
        </authorList>
    </citation>
    <scope>NUCLEOTIDE SEQUENCE</scope>
</reference>
<dbReference type="FunFam" id="1.10.8.60:FF:000022">
    <property type="entry name" value="Fidgetin like 1"/>
    <property type="match status" value="1"/>
</dbReference>
<evidence type="ECO:0000313" key="7">
    <source>
        <dbReference type="EMBL" id="CAD7658278.1"/>
    </source>
</evidence>
<dbReference type="Pfam" id="PF00004">
    <property type="entry name" value="AAA"/>
    <property type="match status" value="1"/>
</dbReference>
<feature type="compositionally biased region" description="Low complexity" evidence="5">
    <location>
        <begin position="267"/>
        <end position="277"/>
    </location>
</feature>
<accession>A0A7R9QVG6</accession>
<dbReference type="GO" id="GO:0016887">
    <property type="term" value="F:ATP hydrolysis activity"/>
    <property type="evidence" value="ECO:0007669"/>
    <property type="project" value="InterPro"/>
</dbReference>
<dbReference type="FunFam" id="3.40.50.300:FF:000093">
    <property type="entry name" value="Fidgetin-like 1"/>
    <property type="match status" value="1"/>
</dbReference>
<dbReference type="Pfam" id="PF17862">
    <property type="entry name" value="AAA_lid_3"/>
    <property type="match status" value="1"/>
</dbReference>
<dbReference type="EMBL" id="OC929455">
    <property type="protein sequence ID" value="CAD7658278.1"/>
    <property type="molecule type" value="Genomic_DNA"/>
</dbReference>
<gene>
    <name evidence="7" type="ORF">ONB1V03_LOCUS14901</name>
</gene>
<organism evidence="7">
    <name type="scientific">Oppiella nova</name>
    <dbReference type="NCBI Taxonomy" id="334625"/>
    <lineage>
        <taxon>Eukaryota</taxon>
        <taxon>Metazoa</taxon>
        <taxon>Ecdysozoa</taxon>
        <taxon>Arthropoda</taxon>
        <taxon>Chelicerata</taxon>
        <taxon>Arachnida</taxon>
        <taxon>Acari</taxon>
        <taxon>Acariformes</taxon>
        <taxon>Sarcoptiformes</taxon>
        <taxon>Oribatida</taxon>
        <taxon>Brachypylina</taxon>
        <taxon>Oppioidea</taxon>
        <taxon>Oppiidae</taxon>
        <taxon>Oppiella</taxon>
    </lineage>
</organism>
<dbReference type="OrthoDB" id="10251136at2759"/>
<dbReference type="SMART" id="SM00382">
    <property type="entry name" value="AAA"/>
    <property type="match status" value="1"/>
</dbReference>
<name>A0A7R9QVG6_9ACAR</name>
<dbReference type="GO" id="GO:0008568">
    <property type="term" value="F:microtubule severing ATPase activity"/>
    <property type="evidence" value="ECO:0007669"/>
    <property type="project" value="UniProtKB-ARBA"/>
</dbReference>
<keyword evidence="8" id="KW-1185">Reference proteome</keyword>
<dbReference type="PANTHER" id="PTHR23074">
    <property type="entry name" value="AAA DOMAIN-CONTAINING"/>
    <property type="match status" value="1"/>
</dbReference>
<feature type="region of interest" description="Disordered" evidence="5">
    <location>
        <begin position="142"/>
        <end position="166"/>
    </location>
</feature>
<dbReference type="InterPro" id="IPR015415">
    <property type="entry name" value="Spast_Vps4_C"/>
</dbReference>
<dbReference type="SUPFAM" id="SSF52540">
    <property type="entry name" value="P-loop containing nucleoside triphosphate hydrolases"/>
    <property type="match status" value="1"/>
</dbReference>